<keyword evidence="2" id="KW-1185">Reference proteome</keyword>
<protein>
    <submittedName>
        <fullName evidence="1">Uncharacterized protein</fullName>
    </submittedName>
</protein>
<proteinExistence type="predicted"/>
<comment type="caution">
    <text evidence="1">The sequence shown here is derived from an EMBL/GenBank/DDBJ whole genome shotgun (WGS) entry which is preliminary data.</text>
</comment>
<reference evidence="1 2" key="1">
    <citation type="submission" date="2024-01" db="EMBL/GenBank/DDBJ databases">
        <title>The genomes of 5 underutilized Papilionoideae crops provide insights into root nodulation and disease resistanc.</title>
        <authorList>
            <person name="Yuan L."/>
        </authorList>
    </citation>
    <scope>NUCLEOTIDE SEQUENCE [LARGE SCALE GENOMIC DNA]</scope>
    <source>
        <strain evidence="1">ZHUSHIDOU_FW_LH</strain>
        <tissue evidence="1">Leaf</tissue>
    </source>
</reference>
<evidence type="ECO:0000313" key="1">
    <source>
        <dbReference type="EMBL" id="KAK7289937.1"/>
    </source>
</evidence>
<evidence type="ECO:0000313" key="2">
    <source>
        <dbReference type="Proteomes" id="UP001372338"/>
    </source>
</evidence>
<organism evidence="1 2">
    <name type="scientific">Crotalaria pallida</name>
    <name type="common">Smooth rattlebox</name>
    <name type="synonym">Crotalaria striata</name>
    <dbReference type="NCBI Taxonomy" id="3830"/>
    <lineage>
        <taxon>Eukaryota</taxon>
        <taxon>Viridiplantae</taxon>
        <taxon>Streptophyta</taxon>
        <taxon>Embryophyta</taxon>
        <taxon>Tracheophyta</taxon>
        <taxon>Spermatophyta</taxon>
        <taxon>Magnoliopsida</taxon>
        <taxon>eudicotyledons</taxon>
        <taxon>Gunneridae</taxon>
        <taxon>Pentapetalae</taxon>
        <taxon>rosids</taxon>
        <taxon>fabids</taxon>
        <taxon>Fabales</taxon>
        <taxon>Fabaceae</taxon>
        <taxon>Papilionoideae</taxon>
        <taxon>50 kb inversion clade</taxon>
        <taxon>genistoids sensu lato</taxon>
        <taxon>core genistoids</taxon>
        <taxon>Crotalarieae</taxon>
        <taxon>Crotalaria</taxon>
    </lineage>
</organism>
<sequence>MQGASELSPTEHWATIARDIGQDGVVVPPYEVEVVALEQVEEEDPLPAEPLVVVPMEDESDKEEALSSLEQLAIDLLDNKDLAAED</sequence>
<dbReference type="AlphaFoldDB" id="A0AAN9P9T2"/>
<dbReference type="Proteomes" id="UP001372338">
    <property type="component" value="Unassembled WGS sequence"/>
</dbReference>
<accession>A0AAN9P9T2</accession>
<name>A0AAN9P9T2_CROPI</name>
<gene>
    <name evidence="1" type="ORF">RIF29_03992</name>
</gene>
<dbReference type="EMBL" id="JAYWIO010000001">
    <property type="protein sequence ID" value="KAK7289937.1"/>
    <property type="molecule type" value="Genomic_DNA"/>
</dbReference>